<protein>
    <submittedName>
        <fullName evidence="2">Uncharacterized protein</fullName>
    </submittedName>
</protein>
<dbReference type="EMBL" id="CATQJL010000001">
    <property type="protein sequence ID" value="CAJ0591354.1"/>
    <property type="molecule type" value="Genomic_DNA"/>
</dbReference>
<dbReference type="Proteomes" id="UP001176961">
    <property type="component" value="Unassembled WGS sequence"/>
</dbReference>
<dbReference type="AlphaFoldDB" id="A0AA36GGG8"/>
<organism evidence="2 3">
    <name type="scientific">Cylicocyclus nassatus</name>
    <name type="common">Nematode worm</name>
    <dbReference type="NCBI Taxonomy" id="53992"/>
    <lineage>
        <taxon>Eukaryota</taxon>
        <taxon>Metazoa</taxon>
        <taxon>Ecdysozoa</taxon>
        <taxon>Nematoda</taxon>
        <taxon>Chromadorea</taxon>
        <taxon>Rhabditida</taxon>
        <taxon>Rhabditina</taxon>
        <taxon>Rhabditomorpha</taxon>
        <taxon>Strongyloidea</taxon>
        <taxon>Strongylidae</taxon>
        <taxon>Cylicocyclus</taxon>
    </lineage>
</organism>
<name>A0AA36GGG8_CYLNA</name>
<gene>
    <name evidence="2" type="ORF">CYNAS_LOCUS3337</name>
</gene>
<accession>A0AA36GGG8</accession>
<evidence type="ECO:0000313" key="2">
    <source>
        <dbReference type="EMBL" id="CAJ0591354.1"/>
    </source>
</evidence>
<keyword evidence="3" id="KW-1185">Reference proteome</keyword>
<comment type="caution">
    <text evidence="2">The sequence shown here is derived from an EMBL/GenBank/DDBJ whole genome shotgun (WGS) entry which is preliminary data.</text>
</comment>
<feature type="region of interest" description="Disordered" evidence="1">
    <location>
        <begin position="114"/>
        <end position="147"/>
    </location>
</feature>
<proteinExistence type="predicted"/>
<sequence>MSIFVAQRHYDHIMSAPFQKAIMDHNRNLGRDKWVAVGRVLTPNEREDYDTGCALKRLILAKLRQERVSNPKLHIPFIIVDKRSLRLRIDKEYVMLDDATARYGIAAEAVTEDRARHNRVNTPTDRRAGSKRPGPSFEGPGNKLPRN</sequence>
<reference evidence="2" key="1">
    <citation type="submission" date="2023-07" db="EMBL/GenBank/DDBJ databases">
        <authorList>
            <consortium name="CYATHOMIX"/>
        </authorList>
    </citation>
    <scope>NUCLEOTIDE SEQUENCE</scope>
    <source>
        <strain evidence="2">N/A</strain>
    </source>
</reference>
<evidence type="ECO:0000313" key="3">
    <source>
        <dbReference type="Proteomes" id="UP001176961"/>
    </source>
</evidence>
<evidence type="ECO:0000256" key="1">
    <source>
        <dbReference type="SAM" id="MobiDB-lite"/>
    </source>
</evidence>